<gene>
    <name evidence="1" type="ORF">IWQ57_002069</name>
</gene>
<name>A0ACC1K1Z6_9FUNG</name>
<proteinExistence type="predicted"/>
<reference evidence="1" key="1">
    <citation type="submission" date="2022-07" db="EMBL/GenBank/DDBJ databases">
        <title>Phylogenomic reconstructions and comparative analyses of Kickxellomycotina fungi.</title>
        <authorList>
            <person name="Reynolds N.K."/>
            <person name="Stajich J.E."/>
            <person name="Barry K."/>
            <person name="Grigoriev I.V."/>
            <person name="Crous P."/>
            <person name="Smith M.E."/>
        </authorList>
    </citation>
    <scope>NUCLEOTIDE SEQUENCE</scope>
    <source>
        <strain evidence="1">CBS 109366</strain>
    </source>
</reference>
<evidence type="ECO:0000313" key="1">
    <source>
        <dbReference type="EMBL" id="KAJ2771755.1"/>
    </source>
</evidence>
<dbReference type="EMBL" id="JANBUJ010000483">
    <property type="protein sequence ID" value="KAJ2771755.1"/>
    <property type="molecule type" value="Genomic_DNA"/>
</dbReference>
<keyword evidence="2" id="KW-1185">Reference proteome</keyword>
<comment type="caution">
    <text evidence="1">The sequence shown here is derived from an EMBL/GenBank/DDBJ whole genome shotgun (WGS) entry which is preliminary data.</text>
</comment>
<protein>
    <submittedName>
        <fullName evidence="1">Uncharacterized protein</fullName>
    </submittedName>
</protein>
<accession>A0ACC1K1Z6</accession>
<sequence length="434" mass="45658">MAQPTRGIPARLVCVAINACPQLALELHALAAEAAAAGDDDGDRRQVLDVLAAHGGERFGEKDNTRELAVLERWLAQRVAAEAAPPKDTLSIYGALAAALGPRRRDGWAMARLELGPDPDCSSYSAPHDRLGRCGVERQPGQPMPPLVFVRGRVLASVLCDTALADFGGGGGGGGATQEAQLEAARREYAASAAVLDSIGAQDRSCDDIAQSLADIQTWLAQPAAPACSALTGATPSCGAVRHHLDAHAALWGAIVDRIGARHKRAAQALRDAERSGPYVLRAFVVHDTADGRDDVAVVRRFGKADAPGHFAVLGADGVCRAVRAQDVRGMAVESMWVCCGDDAECAAGGAGGAGDSQGGINTVVADPDDEIFCQTCGYLDSWSYNQIILCDGCEMGIHQMCHDPVVTDEDLLRETWFCSACTQQNAAKRLRIE</sequence>
<dbReference type="Proteomes" id="UP001140234">
    <property type="component" value="Unassembled WGS sequence"/>
</dbReference>
<organism evidence="1 2">
    <name type="scientific">Coemansia nantahalensis</name>
    <dbReference type="NCBI Taxonomy" id="2789366"/>
    <lineage>
        <taxon>Eukaryota</taxon>
        <taxon>Fungi</taxon>
        <taxon>Fungi incertae sedis</taxon>
        <taxon>Zoopagomycota</taxon>
        <taxon>Kickxellomycotina</taxon>
        <taxon>Kickxellomycetes</taxon>
        <taxon>Kickxellales</taxon>
        <taxon>Kickxellaceae</taxon>
        <taxon>Coemansia</taxon>
    </lineage>
</organism>
<evidence type="ECO:0000313" key="2">
    <source>
        <dbReference type="Proteomes" id="UP001140234"/>
    </source>
</evidence>